<organism evidence="1 2">
    <name type="scientific">Moheibacter stercoris</name>
    <dbReference type="NCBI Taxonomy" id="1628251"/>
    <lineage>
        <taxon>Bacteria</taxon>
        <taxon>Pseudomonadati</taxon>
        <taxon>Bacteroidota</taxon>
        <taxon>Flavobacteriia</taxon>
        <taxon>Flavobacteriales</taxon>
        <taxon>Weeksellaceae</taxon>
        <taxon>Moheibacter</taxon>
    </lineage>
</organism>
<proteinExistence type="predicted"/>
<dbReference type="RefSeq" id="WP_354508398.1">
    <property type="nucleotide sequence ID" value="NZ_JBEPMO010000006.1"/>
</dbReference>
<reference evidence="1 2" key="1">
    <citation type="submission" date="2024-06" db="EMBL/GenBank/DDBJ databases">
        <title>Genomic Encyclopedia of Type Strains, Phase IV (KMG-IV): sequencing the most valuable type-strain genomes for metagenomic binning, comparative biology and taxonomic classification.</title>
        <authorList>
            <person name="Goeker M."/>
        </authorList>
    </citation>
    <scope>NUCLEOTIDE SEQUENCE [LARGE SCALE GENOMIC DNA]</scope>
    <source>
        <strain evidence="1 2">DSM 29388</strain>
    </source>
</reference>
<sequence>MKESSNLLLKQLSMLVMQLNDHSYSKELPLLMDNSIGKHVRHILDLYDCLLEAVASSVLNYDQRKRNPLLETSSQIALIKIKEIQAGIDCLKLDKELILHQSIGSSNVQMKTQTQRELLYTIDHTVHHLAIIRIAIQHHFPEISIPENFGFAFSTLRYREKQA</sequence>
<dbReference type="PANTHER" id="PTHR39473:SF1">
    <property type="entry name" value="DINB-LIKE DOMAIN-CONTAINING PROTEIN"/>
    <property type="match status" value="1"/>
</dbReference>
<name>A0ABV2LTA5_9FLAO</name>
<accession>A0ABV2LTA5</accession>
<evidence type="ECO:0000313" key="2">
    <source>
        <dbReference type="Proteomes" id="UP001549146"/>
    </source>
</evidence>
<keyword evidence="2" id="KW-1185">Reference proteome</keyword>
<comment type="caution">
    <text evidence="1">The sequence shown here is derived from an EMBL/GenBank/DDBJ whole genome shotgun (WGS) entry which is preliminary data.</text>
</comment>
<dbReference type="PANTHER" id="PTHR39473">
    <property type="match status" value="1"/>
</dbReference>
<gene>
    <name evidence="1" type="ORF">ABID46_001377</name>
</gene>
<evidence type="ECO:0000313" key="1">
    <source>
        <dbReference type="EMBL" id="MET3731796.1"/>
    </source>
</evidence>
<protein>
    <submittedName>
        <fullName evidence="1">Damage-inducible protein DinB</fullName>
    </submittedName>
</protein>
<dbReference type="Proteomes" id="UP001549146">
    <property type="component" value="Unassembled WGS sequence"/>
</dbReference>
<dbReference type="EMBL" id="JBEPMO010000006">
    <property type="protein sequence ID" value="MET3731796.1"/>
    <property type="molecule type" value="Genomic_DNA"/>
</dbReference>